<protein>
    <recommendedName>
        <fullName evidence="5">NlpC/P60 family protein</fullName>
    </recommendedName>
</protein>
<evidence type="ECO:0000313" key="3">
    <source>
        <dbReference type="EMBL" id="MBK1834135.1"/>
    </source>
</evidence>
<feature type="chain" id="PRO_5037967076" description="NlpC/P60 family protein" evidence="2">
    <location>
        <begin position="24"/>
        <end position="165"/>
    </location>
</feature>
<evidence type="ECO:0008006" key="5">
    <source>
        <dbReference type="Google" id="ProtNLM"/>
    </source>
</evidence>
<proteinExistence type="predicted"/>
<comment type="caution">
    <text evidence="3">The sequence shown here is derived from an EMBL/GenBank/DDBJ whole genome shotgun (WGS) entry which is preliminary data.</text>
</comment>
<name>A0A934RTZ8_9BACT</name>
<feature type="signal peptide" evidence="2">
    <location>
        <begin position="1"/>
        <end position="23"/>
    </location>
</feature>
<gene>
    <name evidence="3" type="ORF">JIN78_08685</name>
</gene>
<sequence length="165" mass="17857">MQTLFRFALVAGLLWAWISVSQAEGSSPLVTLLPSGKAQAAGHAPEMVKKAVAAGNKIVGKPYKWGGGHGVYEDTGYDCSGAASFLLREMGVMKGVRASKGFLTFGEAGEGEHLTIWVRTGHVFITVAGLRFDTHGEDAADGPHWTEEKRAKDKFQPRRLQRSSR</sequence>
<feature type="region of interest" description="Disordered" evidence="1">
    <location>
        <begin position="136"/>
        <end position="165"/>
    </location>
</feature>
<dbReference type="Proteomes" id="UP000604083">
    <property type="component" value="Unassembled WGS sequence"/>
</dbReference>
<dbReference type="RefSeq" id="WP_200391569.1">
    <property type="nucleotide sequence ID" value="NZ_JAENIO010000018.1"/>
</dbReference>
<evidence type="ECO:0000256" key="1">
    <source>
        <dbReference type="SAM" id="MobiDB-lite"/>
    </source>
</evidence>
<accession>A0A934RTZ8</accession>
<evidence type="ECO:0000313" key="4">
    <source>
        <dbReference type="Proteomes" id="UP000604083"/>
    </source>
</evidence>
<reference evidence="3" key="1">
    <citation type="submission" date="2021-01" db="EMBL/GenBank/DDBJ databases">
        <title>Modified the classification status of verrucomicrobia.</title>
        <authorList>
            <person name="Feng X."/>
        </authorList>
    </citation>
    <scope>NUCLEOTIDE SEQUENCE</scope>
    <source>
        <strain evidence="3">KCTC 12986</strain>
    </source>
</reference>
<dbReference type="InterPro" id="IPR038765">
    <property type="entry name" value="Papain-like_cys_pep_sf"/>
</dbReference>
<dbReference type="EMBL" id="JAENIO010000018">
    <property type="protein sequence ID" value="MBK1834135.1"/>
    <property type="molecule type" value="Genomic_DNA"/>
</dbReference>
<keyword evidence="2" id="KW-0732">Signal</keyword>
<dbReference type="SUPFAM" id="SSF54001">
    <property type="entry name" value="Cysteine proteinases"/>
    <property type="match status" value="1"/>
</dbReference>
<dbReference type="Gene3D" id="3.90.1720.10">
    <property type="entry name" value="endopeptidase domain like (from Nostoc punctiforme)"/>
    <property type="match status" value="1"/>
</dbReference>
<feature type="compositionally biased region" description="Basic and acidic residues" evidence="1">
    <location>
        <begin position="144"/>
        <end position="156"/>
    </location>
</feature>
<organism evidence="3 4">
    <name type="scientific">Roseibacillus ishigakijimensis</name>
    <dbReference type="NCBI Taxonomy" id="454146"/>
    <lineage>
        <taxon>Bacteria</taxon>
        <taxon>Pseudomonadati</taxon>
        <taxon>Verrucomicrobiota</taxon>
        <taxon>Verrucomicrobiia</taxon>
        <taxon>Verrucomicrobiales</taxon>
        <taxon>Verrucomicrobiaceae</taxon>
        <taxon>Roseibacillus</taxon>
    </lineage>
</organism>
<keyword evidence="4" id="KW-1185">Reference proteome</keyword>
<dbReference type="AlphaFoldDB" id="A0A934RTZ8"/>
<evidence type="ECO:0000256" key="2">
    <source>
        <dbReference type="SAM" id="SignalP"/>
    </source>
</evidence>